<keyword evidence="3" id="KW-1185">Reference proteome</keyword>
<name>A0A8J3RJH4_9ACTN</name>
<accession>A0A8J3RJH4</accession>
<evidence type="ECO:0000313" key="3">
    <source>
        <dbReference type="Proteomes" id="UP000616724"/>
    </source>
</evidence>
<reference evidence="2 3" key="1">
    <citation type="submission" date="2021-01" db="EMBL/GenBank/DDBJ databases">
        <title>Whole genome shotgun sequence of Planobispora longispora NBRC 13918.</title>
        <authorList>
            <person name="Komaki H."/>
            <person name="Tamura T."/>
        </authorList>
    </citation>
    <scope>NUCLEOTIDE SEQUENCE [LARGE SCALE GENOMIC DNA]</scope>
    <source>
        <strain evidence="2 3">NBRC 13918</strain>
    </source>
</reference>
<dbReference type="AlphaFoldDB" id="A0A8J3RJH4"/>
<dbReference type="Proteomes" id="UP000616724">
    <property type="component" value="Unassembled WGS sequence"/>
</dbReference>
<dbReference type="RefSeq" id="WP_239316439.1">
    <property type="nucleotide sequence ID" value="NZ_BOOH01000023.1"/>
</dbReference>
<feature type="region of interest" description="Disordered" evidence="1">
    <location>
        <begin position="64"/>
        <end position="108"/>
    </location>
</feature>
<comment type="caution">
    <text evidence="2">The sequence shown here is derived from an EMBL/GenBank/DDBJ whole genome shotgun (WGS) entry which is preliminary data.</text>
</comment>
<organism evidence="2 3">
    <name type="scientific">Planobispora longispora</name>
    <dbReference type="NCBI Taxonomy" id="28887"/>
    <lineage>
        <taxon>Bacteria</taxon>
        <taxon>Bacillati</taxon>
        <taxon>Actinomycetota</taxon>
        <taxon>Actinomycetes</taxon>
        <taxon>Streptosporangiales</taxon>
        <taxon>Streptosporangiaceae</taxon>
        <taxon>Planobispora</taxon>
    </lineage>
</organism>
<gene>
    <name evidence="2" type="ORF">Plo01_32510</name>
</gene>
<dbReference type="EMBL" id="BOOH01000023">
    <property type="protein sequence ID" value="GIH76822.1"/>
    <property type="molecule type" value="Genomic_DNA"/>
</dbReference>
<evidence type="ECO:0000256" key="1">
    <source>
        <dbReference type="SAM" id="MobiDB-lite"/>
    </source>
</evidence>
<evidence type="ECO:0000313" key="2">
    <source>
        <dbReference type="EMBL" id="GIH76822.1"/>
    </source>
</evidence>
<protein>
    <submittedName>
        <fullName evidence="2">Uncharacterized protein</fullName>
    </submittedName>
</protein>
<proteinExistence type="predicted"/>
<sequence length="108" mass="11978">MLYLWLERLHPTAPVRLSRVVAVAKAHGPARGLALLDDLDRRHGLDREPLTRQRERAVRAHLLRMTGDAGGAVPPGGRPDRQPGRAAIPARPGRPSQLKVRPQRAKAW</sequence>